<organism evidence="2 3">
    <name type="scientific">Araneus ventricosus</name>
    <name type="common">Orbweaver spider</name>
    <name type="synonym">Epeira ventricosa</name>
    <dbReference type="NCBI Taxonomy" id="182803"/>
    <lineage>
        <taxon>Eukaryota</taxon>
        <taxon>Metazoa</taxon>
        <taxon>Ecdysozoa</taxon>
        <taxon>Arthropoda</taxon>
        <taxon>Chelicerata</taxon>
        <taxon>Arachnida</taxon>
        <taxon>Araneae</taxon>
        <taxon>Araneomorphae</taxon>
        <taxon>Entelegynae</taxon>
        <taxon>Araneoidea</taxon>
        <taxon>Araneidae</taxon>
        <taxon>Araneus</taxon>
    </lineage>
</organism>
<evidence type="ECO:0000313" key="3">
    <source>
        <dbReference type="Proteomes" id="UP000499080"/>
    </source>
</evidence>
<dbReference type="AlphaFoldDB" id="A0A4Y2FED1"/>
<gene>
    <name evidence="2" type="ORF">AVEN_244430_1</name>
</gene>
<dbReference type="Proteomes" id="UP000499080">
    <property type="component" value="Unassembled WGS sequence"/>
</dbReference>
<feature type="region of interest" description="Disordered" evidence="1">
    <location>
        <begin position="48"/>
        <end position="70"/>
    </location>
</feature>
<proteinExistence type="predicted"/>
<reference evidence="2 3" key="1">
    <citation type="journal article" date="2019" name="Sci. Rep.">
        <title>Orb-weaving spider Araneus ventricosus genome elucidates the spidroin gene catalogue.</title>
        <authorList>
            <person name="Kono N."/>
            <person name="Nakamura H."/>
            <person name="Ohtoshi R."/>
            <person name="Moran D.A.P."/>
            <person name="Shinohara A."/>
            <person name="Yoshida Y."/>
            <person name="Fujiwara M."/>
            <person name="Mori M."/>
            <person name="Tomita M."/>
            <person name="Arakawa K."/>
        </authorList>
    </citation>
    <scope>NUCLEOTIDE SEQUENCE [LARGE SCALE GENOMIC DNA]</scope>
</reference>
<dbReference type="EMBL" id="BGPR01173470">
    <property type="protein sequence ID" value="GBM39018.1"/>
    <property type="molecule type" value="Genomic_DNA"/>
</dbReference>
<comment type="caution">
    <text evidence="2">The sequence shown here is derived from an EMBL/GenBank/DDBJ whole genome shotgun (WGS) entry which is preliminary data.</text>
</comment>
<evidence type="ECO:0000313" key="2">
    <source>
        <dbReference type="EMBL" id="GBM39018.1"/>
    </source>
</evidence>
<name>A0A4Y2FED1_ARAVE</name>
<protein>
    <submittedName>
        <fullName evidence="2">Uncharacterized protein</fullName>
    </submittedName>
</protein>
<keyword evidence="3" id="KW-1185">Reference proteome</keyword>
<accession>A0A4Y2FED1</accession>
<evidence type="ECO:0000256" key="1">
    <source>
        <dbReference type="SAM" id="MobiDB-lite"/>
    </source>
</evidence>
<sequence length="130" mass="14641">MSINSKSATNAASEHKEAAEFSASPMFTDCQLHHTAISQLRYHKEDLSKTNSSLGHQDVKATHSRRAKIKKPESISCNPLSTVGRIYVIATTALDRYWSRDQYRRGRHATSQFPTPSPRIAILYGPQDRK</sequence>